<comment type="caution">
    <text evidence="7">The sequence shown here is derived from an EMBL/GenBank/DDBJ whole genome shotgun (WGS) entry which is preliminary data.</text>
</comment>
<dbReference type="OrthoDB" id="9804819at2"/>
<evidence type="ECO:0000256" key="3">
    <source>
        <dbReference type="ARBA" id="ARBA00022741"/>
    </source>
</evidence>
<dbReference type="InterPro" id="IPR003593">
    <property type="entry name" value="AAA+_ATPase"/>
</dbReference>
<evidence type="ECO:0000256" key="1">
    <source>
        <dbReference type="ARBA" id="ARBA00005417"/>
    </source>
</evidence>
<dbReference type="Pfam" id="PF00005">
    <property type="entry name" value="ABC_tran"/>
    <property type="match status" value="1"/>
</dbReference>
<dbReference type="SUPFAM" id="SSF52540">
    <property type="entry name" value="P-loop containing nucleoside triphosphate hydrolases"/>
    <property type="match status" value="1"/>
</dbReference>
<dbReference type="InterPro" id="IPR003439">
    <property type="entry name" value="ABC_transporter-like_ATP-bd"/>
</dbReference>
<evidence type="ECO:0000313" key="8">
    <source>
        <dbReference type="Proteomes" id="UP000218598"/>
    </source>
</evidence>
<evidence type="ECO:0000256" key="5">
    <source>
        <dbReference type="SAM" id="MobiDB-lite"/>
    </source>
</evidence>
<dbReference type="RefSeq" id="WP_096196590.1">
    <property type="nucleotide sequence ID" value="NZ_JBQQIH010000020.1"/>
</dbReference>
<proteinExistence type="inferred from homology"/>
<dbReference type="PROSITE" id="PS50893">
    <property type="entry name" value="ABC_TRANSPORTER_2"/>
    <property type="match status" value="1"/>
</dbReference>
<dbReference type="InterPro" id="IPR017871">
    <property type="entry name" value="ABC_transporter-like_CS"/>
</dbReference>
<feature type="region of interest" description="Disordered" evidence="5">
    <location>
        <begin position="300"/>
        <end position="321"/>
    </location>
</feature>
<dbReference type="SMART" id="SM00382">
    <property type="entry name" value="AAA"/>
    <property type="match status" value="1"/>
</dbReference>
<name>A0A2A3YMP3_9MICO</name>
<sequence>MITAENLTKRYGKTLAVDALSFSAPRGAITAFLGPNGAGKSTTMRMVMGLDRPSRGSALIDGKRVQDLPAVPRTVGAMLEMGNHQPRMSARAYLGWQAHSARLPRTRVSEVLELTGLASAARRQVGSFSLGMRQRLGIASALLGDPENLILDEPINGLDPQGVLWVRSLLTHLAAQGRTIFISSHLLAEVEAVADRIVVIGRGRLITECSMAELRERAGTRATIVSTPDAKKLVRVLREDGAQVESELSAQEVVRVFDRSASQVGEMAAEHSLRLHGLLQEKVTLEQAFMELTAGAVEFRDGGQEPSATAVPSAMSDGDPQ</sequence>
<dbReference type="PROSITE" id="PS00211">
    <property type="entry name" value="ABC_TRANSPORTER_1"/>
    <property type="match status" value="1"/>
</dbReference>
<accession>A0A2A3YMP3</accession>
<evidence type="ECO:0000256" key="2">
    <source>
        <dbReference type="ARBA" id="ARBA00022448"/>
    </source>
</evidence>
<keyword evidence="4" id="KW-0067">ATP-binding</keyword>
<dbReference type="GO" id="GO:0005524">
    <property type="term" value="F:ATP binding"/>
    <property type="evidence" value="ECO:0007669"/>
    <property type="project" value="UniProtKB-KW"/>
</dbReference>
<dbReference type="EMBL" id="NRGR01000006">
    <property type="protein sequence ID" value="PCC40489.1"/>
    <property type="molecule type" value="Genomic_DNA"/>
</dbReference>
<keyword evidence="3" id="KW-0547">Nucleotide-binding</keyword>
<comment type="similarity">
    <text evidence="1">Belongs to the ABC transporter superfamily.</text>
</comment>
<dbReference type="Proteomes" id="UP000218598">
    <property type="component" value="Unassembled WGS sequence"/>
</dbReference>
<dbReference type="GO" id="GO:0016887">
    <property type="term" value="F:ATP hydrolysis activity"/>
    <property type="evidence" value="ECO:0007669"/>
    <property type="project" value="InterPro"/>
</dbReference>
<reference evidence="7 8" key="1">
    <citation type="journal article" date="2017" name="Elife">
        <title>Extensive horizontal gene transfer in cheese-associated bacteria.</title>
        <authorList>
            <person name="Bonham K.S."/>
            <person name="Wolfe B.E."/>
            <person name="Dutton R.J."/>
        </authorList>
    </citation>
    <scope>NUCLEOTIDE SEQUENCE [LARGE SCALE GENOMIC DNA]</scope>
    <source>
        <strain evidence="7 8">341_9</strain>
    </source>
</reference>
<protein>
    <recommendedName>
        <fullName evidence="6">ABC transporter domain-containing protein</fullName>
    </recommendedName>
</protein>
<keyword evidence="2" id="KW-0813">Transport</keyword>
<dbReference type="InterPro" id="IPR027417">
    <property type="entry name" value="P-loop_NTPase"/>
</dbReference>
<dbReference type="PANTHER" id="PTHR43335:SF4">
    <property type="entry name" value="ABC TRANSPORTER, ATP-BINDING PROTEIN"/>
    <property type="match status" value="1"/>
</dbReference>
<gene>
    <name evidence="7" type="ORF">CIK66_03680</name>
</gene>
<organism evidence="7 8">
    <name type="scientific">Brachybacterium alimentarium</name>
    <dbReference type="NCBI Taxonomy" id="47845"/>
    <lineage>
        <taxon>Bacteria</taxon>
        <taxon>Bacillati</taxon>
        <taxon>Actinomycetota</taxon>
        <taxon>Actinomycetes</taxon>
        <taxon>Micrococcales</taxon>
        <taxon>Dermabacteraceae</taxon>
        <taxon>Brachybacterium</taxon>
    </lineage>
</organism>
<feature type="domain" description="ABC transporter" evidence="6">
    <location>
        <begin position="2"/>
        <end position="227"/>
    </location>
</feature>
<evidence type="ECO:0000313" key="7">
    <source>
        <dbReference type="EMBL" id="PCC40489.1"/>
    </source>
</evidence>
<evidence type="ECO:0000256" key="4">
    <source>
        <dbReference type="ARBA" id="ARBA00022840"/>
    </source>
</evidence>
<dbReference type="AlphaFoldDB" id="A0A2A3YMP3"/>
<evidence type="ECO:0000259" key="6">
    <source>
        <dbReference type="PROSITE" id="PS50893"/>
    </source>
</evidence>
<keyword evidence="8" id="KW-1185">Reference proteome</keyword>
<dbReference type="PANTHER" id="PTHR43335">
    <property type="entry name" value="ABC TRANSPORTER, ATP-BINDING PROTEIN"/>
    <property type="match status" value="1"/>
</dbReference>
<dbReference type="Gene3D" id="3.40.50.300">
    <property type="entry name" value="P-loop containing nucleotide triphosphate hydrolases"/>
    <property type="match status" value="1"/>
</dbReference>